<comment type="caution">
    <text evidence="1">The sequence shown here is derived from an EMBL/GenBank/DDBJ whole genome shotgun (WGS) entry which is preliminary data.</text>
</comment>
<dbReference type="Proteomes" id="UP001499895">
    <property type="component" value="Unassembled WGS sequence"/>
</dbReference>
<evidence type="ECO:0000313" key="1">
    <source>
        <dbReference type="EMBL" id="GAA0452187.1"/>
    </source>
</evidence>
<name>A0ABN0ZMC3_9ACTN</name>
<organism evidence="1 2">
    <name type="scientific">Streptomyces stramineus</name>
    <dbReference type="NCBI Taxonomy" id="173861"/>
    <lineage>
        <taxon>Bacteria</taxon>
        <taxon>Bacillati</taxon>
        <taxon>Actinomycetota</taxon>
        <taxon>Actinomycetes</taxon>
        <taxon>Kitasatosporales</taxon>
        <taxon>Streptomycetaceae</taxon>
        <taxon>Streptomyces</taxon>
    </lineage>
</organism>
<dbReference type="InterPro" id="IPR011990">
    <property type="entry name" value="TPR-like_helical_dom_sf"/>
</dbReference>
<sequence>MPQSNEPPALSVELLSHPEMLAACRARDFSKVFALAKRAGIYPSLIARRCDLTPSRVGEVISGSRQLRDMAIVERVADGLRIPGHMLGLARRAWEAPPTPAHPTRQATGLLAAQALGEPVSAVPGTDLDSILAVATGSKLSPATLRALHSSIEDYWRRDDEHGGEVLRPAVVGQLRFVVSLIKDAAQGTHRHSLYAIAAELARLTGWTYFDARQYSQARTYFTEALQLAKAIDDRQFMANVLSCMSLQATYEDRPSDAVALSAAAQDTARDHGGTPRVMSMLSMREAFAHASMNNRTSAHAAIAESHRQFERISTEDPDPPWVAYFDEPKLIVDTGIAHGRLGEADIAEPLISDALRREDSRNQRGRAFHSFWLATTQLQRGKVDQACHTATAALETATAVGSERVKGHLRDFQYQLAPYGGQPTAVAFEARLRAALL</sequence>
<reference evidence="1 2" key="1">
    <citation type="journal article" date="2019" name="Int. J. Syst. Evol. Microbiol.">
        <title>The Global Catalogue of Microorganisms (GCM) 10K type strain sequencing project: providing services to taxonomists for standard genome sequencing and annotation.</title>
        <authorList>
            <consortium name="The Broad Institute Genomics Platform"/>
            <consortium name="The Broad Institute Genome Sequencing Center for Infectious Disease"/>
            <person name="Wu L."/>
            <person name="Ma J."/>
        </authorList>
    </citation>
    <scope>NUCLEOTIDE SEQUENCE [LARGE SCALE GENOMIC DNA]</scope>
    <source>
        <strain evidence="1 2">JCM 10649</strain>
    </source>
</reference>
<dbReference type="Gene3D" id="1.25.40.10">
    <property type="entry name" value="Tetratricopeptide repeat domain"/>
    <property type="match status" value="1"/>
</dbReference>
<dbReference type="SUPFAM" id="SSF48452">
    <property type="entry name" value="TPR-like"/>
    <property type="match status" value="1"/>
</dbReference>
<dbReference type="RefSeq" id="WP_344087236.1">
    <property type="nucleotide sequence ID" value="NZ_BAAAHB010000009.1"/>
</dbReference>
<protein>
    <recommendedName>
        <fullName evidence="3">NsdA</fullName>
    </recommendedName>
</protein>
<evidence type="ECO:0008006" key="3">
    <source>
        <dbReference type="Google" id="ProtNLM"/>
    </source>
</evidence>
<dbReference type="EMBL" id="BAAAHB010000009">
    <property type="protein sequence ID" value="GAA0452187.1"/>
    <property type="molecule type" value="Genomic_DNA"/>
</dbReference>
<accession>A0ABN0ZMC3</accession>
<gene>
    <name evidence="1" type="ORF">GCM10009544_13730</name>
</gene>
<keyword evidence="2" id="KW-1185">Reference proteome</keyword>
<evidence type="ECO:0000313" key="2">
    <source>
        <dbReference type="Proteomes" id="UP001499895"/>
    </source>
</evidence>
<proteinExistence type="predicted"/>